<evidence type="ECO:0000256" key="4">
    <source>
        <dbReference type="ARBA" id="ARBA00022723"/>
    </source>
</evidence>
<gene>
    <name evidence="11" type="ORF">DHEL01_v212776</name>
</gene>
<dbReference type="InParanoid" id="A0A2P5HF25"/>
<dbReference type="OrthoDB" id="407298at2759"/>
<reference evidence="11" key="1">
    <citation type="submission" date="2017-09" db="EMBL/GenBank/DDBJ databases">
        <title>Polyketide synthases of a Diaporthe helianthi virulent isolate.</title>
        <authorList>
            <person name="Baroncelli R."/>
        </authorList>
    </citation>
    <scope>NUCLEOTIDE SEQUENCE [LARGE SCALE GENOMIC DNA]</scope>
    <source>
        <strain evidence="11">7/96</strain>
    </source>
</reference>
<evidence type="ECO:0000256" key="2">
    <source>
        <dbReference type="ARBA" id="ARBA00022559"/>
    </source>
</evidence>
<evidence type="ECO:0000313" key="12">
    <source>
        <dbReference type="Proteomes" id="UP000094444"/>
    </source>
</evidence>
<name>A0A2P5HF25_DIAHE</name>
<evidence type="ECO:0000256" key="3">
    <source>
        <dbReference type="ARBA" id="ARBA00022617"/>
    </source>
</evidence>
<feature type="signal peptide" evidence="9">
    <location>
        <begin position="1"/>
        <end position="19"/>
    </location>
</feature>
<protein>
    <recommendedName>
        <fullName evidence="10">Heme haloperoxidase family profile domain-containing protein</fullName>
    </recommendedName>
</protein>
<comment type="similarity">
    <text evidence="7">Belongs to the chloroperoxidase family.</text>
</comment>
<keyword evidence="12" id="KW-1185">Reference proteome</keyword>
<evidence type="ECO:0000256" key="8">
    <source>
        <dbReference type="SAM" id="MobiDB-lite"/>
    </source>
</evidence>
<keyword evidence="5" id="KW-0560">Oxidoreductase</keyword>
<keyword evidence="2" id="KW-0575">Peroxidase</keyword>
<comment type="cofactor">
    <cofactor evidence="1">
        <name>heme b</name>
        <dbReference type="ChEBI" id="CHEBI:60344"/>
    </cofactor>
</comment>
<dbReference type="AlphaFoldDB" id="A0A2P5HF25"/>
<dbReference type="Proteomes" id="UP000094444">
    <property type="component" value="Unassembled WGS sequence"/>
</dbReference>
<comment type="caution">
    <text evidence="11">The sequence shown here is derived from an EMBL/GenBank/DDBJ whole genome shotgun (WGS) entry which is preliminary data.</text>
</comment>
<feature type="region of interest" description="Disordered" evidence="8">
    <location>
        <begin position="22"/>
        <end position="41"/>
    </location>
</feature>
<dbReference type="GO" id="GO:0046872">
    <property type="term" value="F:metal ion binding"/>
    <property type="evidence" value="ECO:0007669"/>
    <property type="project" value="UniProtKB-KW"/>
</dbReference>
<dbReference type="GO" id="GO:0004601">
    <property type="term" value="F:peroxidase activity"/>
    <property type="evidence" value="ECO:0007669"/>
    <property type="project" value="UniProtKB-KW"/>
</dbReference>
<dbReference type="PANTHER" id="PTHR33577">
    <property type="entry name" value="STERIGMATOCYSTIN BIOSYNTHESIS PEROXIDASE STCC-RELATED"/>
    <property type="match status" value="1"/>
</dbReference>
<dbReference type="InterPro" id="IPR036851">
    <property type="entry name" value="Chloroperoxidase-like_sf"/>
</dbReference>
<evidence type="ECO:0000313" key="11">
    <source>
        <dbReference type="EMBL" id="POS68829.1"/>
    </source>
</evidence>
<dbReference type="PROSITE" id="PS51405">
    <property type="entry name" value="HEME_HALOPEROXIDASE"/>
    <property type="match status" value="1"/>
</dbReference>
<evidence type="ECO:0000256" key="6">
    <source>
        <dbReference type="ARBA" id="ARBA00023004"/>
    </source>
</evidence>
<feature type="domain" description="Heme haloperoxidase family profile" evidence="10">
    <location>
        <begin position="26"/>
        <end position="239"/>
    </location>
</feature>
<keyword evidence="3" id="KW-0349">Heme</keyword>
<keyword evidence="4" id="KW-0479">Metal-binding</keyword>
<dbReference type="InterPro" id="IPR000028">
    <property type="entry name" value="Chloroperoxidase"/>
</dbReference>
<dbReference type="SUPFAM" id="SSF47571">
    <property type="entry name" value="Cloroperoxidase"/>
    <property type="match status" value="1"/>
</dbReference>
<feature type="chain" id="PRO_5015184289" description="Heme haloperoxidase family profile domain-containing protein" evidence="9">
    <location>
        <begin position="20"/>
        <end position="246"/>
    </location>
</feature>
<dbReference type="STRING" id="158607.A0A2P5HF25"/>
<evidence type="ECO:0000259" key="10">
    <source>
        <dbReference type="PROSITE" id="PS51405"/>
    </source>
</evidence>
<dbReference type="PANTHER" id="PTHR33577:SF19">
    <property type="entry name" value="HEME HALOPEROXIDASE FAMILY PROFILE DOMAIN-CONTAINING PROTEIN-RELATED"/>
    <property type="match status" value="1"/>
</dbReference>
<feature type="compositionally biased region" description="Basic and acidic residues" evidence="8">
    <location>
        <begin position="25"/>
        <end position="39"/>
    </location>
</feature>
<keyword evidence="9" id="KW-0732">Signal</keyword>
<dbReference type="Pfam" id="PF01328">
    <property type="entry name" value="Peroxidase_2"/>
    <property type="match status" value="1"/>
</dbReference>
<evidence type="ECO:0000256" key="7">
    <source>
        <dbReference type="ARBA" id="ARBA00025795"/>
    </source>
</evidence>
<keyword evidence="6" id="KW-0408">Iron</keyword>
<sequence>MRSSILSLSFLALAASAYPQPRAVTDQHEYQAPRADDSRSPCPMLNTLANHGYIARNGKNISLADMQAGFEASINLEPVISVGPFSIGVTASTTGRNDTLNLHDLLKHNLIEHDVSLSRKDAYFGDALNFDEEVWAGTSAVWRDTKATTVSIEAAAKGRLARLAKVKVENPEYNLTSAGEAAGLGETALFVAVMGDKVEGNARVDWVDIFFRESRLPFAEGWTRSADVITSEHLANMTAKVVEFSS</sequence>
<dbReference type="Gene3D" id="1.10.489.10">
    <property type="entry name" value="Chloroperoxidase-like"/>
    <property type="match status" value="1"/>
</dbReference>
<dbReference type="EMBL" id="MAVT02003084">
    <property type="protein sequence ID" value="POS68829.1"/>
    <property type="molecule type" value="Genomic_DNA"/>
</dbReference>
<proteinExistence type="inferred from homology"/>
<organism evidence="11 12">
    <name type="scientific">Diaporthe helianthi</name>
    <dbReference type="NCBI Taxonomy" id="158607"/>
    <lineage>
        <taxon>Eukaryota</taxon>
        <taxon>Fungi</taxon>
        <taxon>Dikarya</taxon>
        <taxon>Ascomycota</taxon>
        <taxon>Pezizomycotina</taxon>
        <taxon>Sordariomycetes</taxon>
        <taxon>Sordariomycetidae</taxon>
        <taxon>Diaporthales</taxon>
        <taxon>Diaporthaceae</taxon>
        <taxon>Diaporthe</taxon>
    </lineage>
</organism>
<evidence type="ECO:0000256" key="9">
    <source>
        <dbReference type="SAM" id="SignalP"/>
    </source>
</evidence>
<evidence type="ECO:0000256" key="5">
    <source>
        <dbReference type="ARBA" id="ARBA00023002"/>
    </source>
</evidence>
<evidence type="ECO:0000256" key="1">
    <source>
        <dbReference type="ARBA" id="ARBA00001970"/>
    </source>
</evidence>
<accession>A0A2P5HF25</accession>